<evidence type="ECO:0000313" key="4">
    <source>
        <dbReference type="Proteomes" id="UP001201812"/>
    </source>
</evidence>
<feature type="domain" description="WH2" evidence="2">
    <location>
        <begin position="110"/>
        <end position="127"/>
    </location>
</feature>
<feature type="compositionally biased region" description="Polar residues" evidence="1">
    <location>
        <begin position="150"/>
        <end position="169"/>
    </location>
</feature>
<protein>
    <submittedName>
        <fullName evidence="3">WH2 motif domain-containing protein</fullName>
    </submittedName>
</protein>
<dbReference type="EMBL" id="JAKKPZ010000006">
    <property type="protein sequence ID" value="KAI1720306.1"/>
    <property type="molecule type" value="Genomic_DNA"/>
</dbReference>
<name>A0AAD4N9N5_9BILA</name>
<feature type="region of interest" description="Disordered" evidence="1">
    <location>
        <begin position="143"/>
        <end position="273"/>
    </location>
</feature>
<feature type="compositionally biased region" description="Polar residues" evidence="1">
    <location>
        <begin position="203"/>
        <end position="213"/>
    </location>
</feature>
<feature type="domain" description="WH2" evidence="2">
    <location>
        <begin position="3"/>
        <end position="20"/>
    </location>
</feature>
<reference evidence="3" key="1">
    <citation type="submission" date="2022-01" db="EMBL/GenBank/DDBJ databases">
        <title>Genome Sequence Resource for Two Populations of Ditylenchus destructor, the Migratory Endoparasitic Phytonematode.</title>
        <authorList>
            <person name="Zhang H."/>
            <person name="Lin R."/>
            <person name="Xie B."/>
        </authorList>
    </citation>
    <scope>NUCLEOTIDE SEQUENCE</scope>
    <source>
        <strain evidence="3">BazhouSP</strain>
    </source>
</reference>
<dbReference type="SMART" id="SM00246">
    <property type="entry name" value="WH2"/>
    <property type="match status" value="2"/>
</dbReference>
<dbReference type="InterPro" id="IPR003124">
    <property type="entry name" value="WH2_dom"/>
</dbReference>
<feature type="region of interest" description="Disordered" evidence="1">
    <location>
        <begin position="643"/>
        <end position="697"/>
    </location>
</feature>
<feature type="compositionally biased region" description="Polar residues" evidence="1">
    <location>
        <begin position="429"/>
        <end position="440"/>
    </location>
</feature>
<feature type="compositionally biased region" description="Polar residues" evidence="1">
    <location>
        <begin position="643"/>
        <end position="655"/>
    </location>
</feature>
<dbReference type="PROSITE" id="PS51082">
    <property type="entry name" value="WH2"/>
    <property type="match status" value="2"/>
</dbReference>
<feature type="compositionally biased region" description="Polar residues" evidence="1">
    <location>
        <begin position="680"/>
        <end position="692"/>
    </location>
</feature>
<accession>A0AAD4N9N5</accession>
<feature type="compositionally biased region" description="Low complexity" evidence="1">
    <location>
        <begin position="219"/>
        <end position="233"/>
    </location>
</feature>
<gene>
    <name evidence="3" type="ORF">DdX_05692</name>
</gene>
<feature type="compositionally biased region" description="Pro residues" evidence="1">
    <location>
        <begin position="259"/>
        <end position="270"/>
    </location>
</feature>
<feature type="compositionally biased region" description="Basic and acidic residues" evidence="1">
    <location>
        <begin position="575"/>
        <end position="584"/>
    </location>
</feature>
<evidence type="ECO:0000313" key="3">
    <source>
        <dbReference type="EMBL" id="KAI1720306.1"/>
    </source>
</evidence>
<feature type="compositionally biased region" description="Polar residues" evidence="1">
    <location>
        <begin position="395"/>
        <end position="408"/>
    </location>
</feature>
<feature type="region of interest" description="Disordered" evidence="1">
    <location>
        <begin position="371"/>
        <end position="453"/>
    </location>
</feature>
<dbReference type="GO" id="GO:0003779">
    <property type="term" value="F:actin binding"/>
    <property type="evidence" value="ECO:0007669"/>
    <property type="project" value="InterPro"/>
</dbReference>
<dbReference type="AlphaFoldDB" id="A0AAD4N9N5"/>
<dbReference type="Proteomes" id="UP001201812">
    <property type="component" value="Unassembled WGS sequence"/>
</dbReference>
<feature type="compositionally biased region" description="Polar residues" evidence="1">
    <location>
        <begin position="585"/>
        <end position="602"/>
    </location>
</feature>
<organism evidence="3 4">
    <name type="scientific">Ditylenchus destructor</name>
    <dbReference type="NCBI Taxonomy" id="166010"/>
    <lineage>
        <taxon>Eukaryota</taxon>
        <taxon>Metazoa</taxon>
        <taxon>Ecdysozoa</taxon>
        <taxon>Nematoda</taxon>
        <taxon>Chromadorea</taxon>
        <taxon>Rhabditida</taxon>
        <taxon>Tylenchina</taxon>
        <taxon>Tylenchomorpha</taxon>
        <taxon>Sphaerularioidea</taxon>
        <taxon>Anguinidae</taxon>
        <taxon>Anguininae</taxon>
        <taxon>Ditylenchus</taxon>
    </lineage>
</organism>
<sequence length="736" mass="79648">MIPGHPVLEDIRKGFKLRPTKTIDKSRPIIQAEGEAIPTVILTEKAPIFRPQDTADNSLPHLNATRYRSHSPSFTSQMPPPPPPPILNGTIKSNSNPIKVNITPAAAPVDRDALLRSIKSGVRLRKTVTNDKSAPILLDEEQLPRLSRPATPSSITSLDSQGMCTIQTPSSSSGCDDCASSGSSSGRFSTTQNMAHSGLLPNEPQSETMNGGASDSEAESLFSYSSSSGRNSSIFGPTQRLHPYDNSWASKMNPASLSPSPPPAPPPPFPMLQTSAVNNKSKKVSITKSEDQQSKKSDYYFDENSLKVTKETLQSEIPAGSAQARIAAFRRFENDMAAQSSCGNNIYSTLPRRSASAFAGTNQVRRPFQDNFIRNETVTPAKQYPPPKKTYPTTRINQWPPTSPSDETACSIKSFGTLNHAPPLPNTLPPQSGSASSSLCIKSHPSPERQSRAWYTSQRPTNQPNFSAISSLASIQPITNSTSAESPLTKSASASSTASSYYSALSTAAGSSYGDIPNGNDSNAFLSNNSDKSEKTVKFSPINRVQQISGNDSALNLLQHMRSLSASPRPMPPKAENERPERVQPKTNQHENPVPVKQTTSYSCRSTFPIRSGTAGAENSANFHRIRQTFDNTAKVAPIQTTGNNYSMRTSSLARNGSKAAPKSGEAVWKNAATDRKSQWPYSSDNAQSNRQTENDAKAAQLNGLEKEDAEILRSNFKFTINLDGDDSQCLGIVRR</sequence>
<feature type="region of interest" description="Disordered" evidence="1">
    <location>
        <begin position="564"/>
        <end position="602"/>
    </location>
</feature>
<evidence type="ECO:0000259" key="2">
    <source>
        <dbReference type="PROSITE" id="PS51082"/>
    </source>
</evidence>
<keyword evidence="4" id="KW-1185">Reference proteome</keyword>
<evidence type="ECO:0000256" key="1">
    <source>
        <dbReference type="SAM" id="MobiDB-lite"/>
    </source>
</evidence>
<dbReference type="Pfam" id="PF02205">
    <property type="entry name" value="WH2"/>
    <property type="match status" value="2"/>
</dbReference>
<comment type="caution">
    <text evidence="3">The sequence shown here is derived from an EMBL/GenBank/DDBJ whole genome shotgun (WGS) entry which is preliminary data.</text>
</comment>
<feature type="compositionally biased region" description="Low complexity" evidence="1">
    <location>
        <begin position="170"/>
        <end position="186"/>
    </location>
</feature>
<proteinExistence type="predicted"/>